<dbReference type="InterPro" id="IPR014395">
    <property type="entry name" value="Pen/GL7ACA/AHL_acylase"/>
</dbReference>
<feature type="binding site" evidence="6">
    <location>
        <position position="332"/>
    </location>
    <ligand>
        <name>Ca(2+)</name>
        <dbReference type="ChEBI" id="CHEBI:29108"/>
    </ligand>
</feature>
<dbReference type="Proteomes" id="UP000068447">
    <property type="component" value="Chromosome"/>
</dbReference>
<dbReference type="Gene3D" id="1.10.1400.10">
    <property type="match status" value="1"/>
</dbReference>
<dbReference type="PIRSF" id="PIRSF001227">
    <property type="entry name" value="Pen_acylase"/>
    <property type="match status" value="1"/>
</dbReference>
<dbReference type="InterPro" id="IPR043147">
    <property type="entry name" value="Penicillin_amidase_A-knob"/>
</dbReference>
<keyword evidence="6" id="KW-0479">Metal-binding</keyword>
<dbReference type="InterPro" id="IPR002692">
    <property type="entry name" value="S45"/>
</dbReference>
<dbReference type="AlphaFoldDB" id="A0A0U2JJ70"/>
<dbReference type="Gene3D" id="1.10.439.10">
    <property type="entry name" value="Penicillin Amidohydrolase, domain 1"/>
    <property type="match status" value="1"/>
</dbReference>
<dbReference type="InterPro" id="IPR023343">
    <property type="entry name" value="Penicillin_amidase_dom1"/>
</dbReference>
<comment type="similarity">
    <text evidence="1">Belongs to the peptidase S45 family.</text>
</comment>
<dbReference type="GO" id="GO:0016811">
    <property type="term" value="F:hydrolase activity, acting on carbon-nitrogen (but not peptide) bonds, in linear amides"/>
    <property type="evidence" value="ECO:0007669"/>
    <property type="project" value="InterPro"/>
</dbReference>
<evidence type="ECO:0000256" key="5">
    <source>
        <dbReference type="PIRSR" id="PIRSR001227-1"/>
    </source>
</evidence>
<evidence type="ECO:0008006" key="10">
    <source>
        <dbReference type="Google" id="ProtNLM"/>
    </source>
</evidence>
<keyword evidence="3" id="KW-0865">Zymogen</keyword>
<feature type="region of interest" description="Disordered" evidence="7">
    <location>
        <begin position="221"/>
        <end position="244"/>
    </location>
</feature>
<keyword evidence="6" id="KW-0106">Calcium</keyword>
<dbReference type="SUPFAM" id="SSF56235">
    <property type="entry name" value="N-terminal nucleophile aminohydrolases (Ntn hydrolases)"/>
    <property type="match status" value="1"/>
</dbReference>
<evidence type="ECO:0000256" key="4">
    <source>
        <dbReference type="ARBA" id="ARBA00038735"/>
    </source>
</evidence>
<name>A0A0U2JJ70_9ALTE</name>
<comment type="subunit">
    <text evidence="4">Heterodimer of an alpha subunit and a beta subunit processed from the same precursor.</text>
</comment>
<evidence type="ECO:0000256" key="7">
    <source>
        <dbReference type="SAM" id="MobiDB-lite"/>
    </source>
</evidence>
<dbReference type="InterPro" id="IPR029055">
    <property type="entry name" value="Ntn_hydrolases_N"/>
</dbReference>
<reference evidence="8 9" key="1">
    <citation type="submission" date="2015-12" db="EMBL/GenBank/DDBJ databases">
        <title>Complete genome of Lacimicrobium alkaliphilum KCTC 32984.</title>
        <authorList>
            <person name="Kim S.-G."/>
            <person name="Lee Y.-J."/>
        </authorList>
    </citation>
    <scope>NUCLEOTIDE SEQUENCE [LARGE SCALE GENOMIC DNA]</scope>
    <source>
        <strain evidence="8 9">YelD216</strain>
    </source>
</reference>
<dbReference type="GO" id="GO:0046872">
    <property type="term" value="F:metal ion binding"/>
    <property type="evidence" value="ECO:0007669"/>
    <property type="project" value="UniProtKB-KW"/>
</dbReference>
<dbReference type="STRING" id="1526571.AT746_12265"/>
<accession>A0A0U2JJ70</accession>
<dbReference type="Gene3D" id="3.60.20.10">
    <property type="entry name" value="Glutamine Phosphoribosylpyrophosphate, subunit 1, domain 1"/>
    <property type="match status" value="1"/>
</dbReference>
<feature type="binding site" evidence="6">
    <location>
        <position position="329"/>
    </location>
    <ligand>
        <name>Ca(2+)</name>
        <dbReference type="ChEBI" id="CHEBI:29108"/>
    </ligand>
</feature>
<evidence type="ECO:0000256" key="1">
    <source>
        <dbReference type="ARBA" id="ARBA00006586"/>
    </source>
</evidence>
<gene>
    <name evidence="8" type="ORF">AT746_12265</name>
</gene>
<protein>
    <recommendedName>
        <fullName evidence="10">Penicillin amidase</fullName>
    </recommendedName>
</protein>
<evidence type="ECO:0000256" key="2">
    <source>
        <dbReference type="ARBA" id="ARBA00022801"/>
    </source>
</evidence>
<sequence length="785" mass="88440">MSAIRLIVVILAILIGASALSLYLLLRASLPQLEGEYALKGLRQAVSLERDDNGMAVIHAQDRIDVAMATGFVHAQERFFQMDLLRRNAAGELSYLFGPVALDRDREIGLHRFRQRARQRLNDVPAKHRALLEAYTQGVNQGIEGLSVRPFEYHLLQAGLQPWQAEDTLLVLYSMYLDLQYHDGRRDLSLDMMKRHLPGPLYDFLHPAGSHWDAPIDNSIQNATPVPQTPWPKPQQQPEVSTDGEAADLMPGSNNWAVSGELTPYNAAMLANDMHLGIRVPNIWYRLQLNWREQDKRHQLTGLSLPGTPLVVVGTNTRLAWGFTNSYGDWSDLIRLRLDKSGEQYLTPQGYLPFSYPVRSIEIKGQQSEQQQIKETIWGPVVGEDEDGTPLVYRWVAHDPQGANLNMLALETADTVDKGVSIATTAGMPAQNIMLADSDGNIAWTIAGPMPIRFGFDGRYISDWSDGTQGWAGYRQAGDYPAVINPDNQRLWSANARVIGGKEYQKIGDGGYALGARNQQIRDRLLAKNTFSEQDFLDIQMDDRALFLSPWRDLMLVQVLPESAHPQATKITEYLQSWSARADIDSLAYLLVRQFRLTVRDLVYQDLLRLMQDKHPDFSFRAIRNQLEIPLWQLVNEQPVHLLPQGIDSWDALFALALDKTLMDLNAEYGDWQQLSWGQFNQVQIRHPLSNFVPLLGMLTDMPEQPLAGDSFMPNVSRNAFGASQRMVVAPGQEQHAILHMPSSQSGHPLAPYFNNGHEAWRIGEPTPLLPGKINYKLKLTPDSN</sequence>
<dbReference type="PANTHER" id="PTHR34218">
    <property type="entry name" value="PEPTIDASE S45 PENICILLIN AMIDASE"/>
    <property type="match status" value="1"/>
</dbReference>
<keyword evidence="9" id="KW-1185">Reference proteome</keyword>
<evidence type="ECO:0000256" key="6">
    <source>
        <dbReference type="PIRSR" id="PIRSR001227-2"/>
    </source>
</evidence>
<dbReference type="Pfam" id="PF01804">
    <property type="entry name" value="Penicil_amidase"/>
    <property type="match status" value="1"/>
</dbReference>
<dbReference type="PANTHER" id="PTHR34218:SF4">
    <property type="entry name" value="ACYL-HOMOSERINE LACTONE ACYLASE QUIP"/>
    <property type="match status" value="1"/>
</dbReference>
<evidence type="ECO:0000313" key="9">
    <source>
        <dbReference type="Proteomes" id="UP000068447"/>
    </source>
</evidence>
<dbReference type="InterPro" id="IPR043146">
    <property type="entry name" value="Penicillin_amidase_N_B-knob"/>
</dbReference>
<dbReference type="GO" id="GO:0017000">
    <property type="term" value="P:antibiotic biosynthetic process"/>
    <property type="evidence" value="ECO:0007669"/>
    <property type="project" value="InterPro"/>
</dbReference>
<dbReference type="CDD" id="cd03747">
    <property type="entry name" value="Ntn_PGA_like"/>
    <property type="match status" value="1"/>
</dbReference>
<dbReference type="EMBL" id="CP013650">
    <property type="protein sequence ID" value="ALS98966.1"/>
    <property type="molecule type" value="Genomic_DNA"/>
</dbReference>
<evidence type="ECO:0000313" key="8">
    <source>
        <dbReference type="EMBL" id="ALS98966.1"/>
    </source>
</evidence>
<feature type="active site" description="Nucleophile" evidence="5">
    <location>
        <position position="253"/>
    </location>
</feature>
<organism evidence="8 9">
    <name type="scientific">Lacimicrobium alkaliphilum</name>
    <dbReference type="NCBI Taxonomy" id="1526571"/>
    <lineage>
        <taxon>Bacteria</taxon>
        <taxon>Pseudomonadati</taxon>
        <taxon>Pseudomonadota</taxon>
        <taxon>Gammaproteobacteria</taxon>
        <taxon>Alteromonadales</taxon>
        <taxon>Alteromonadaceae</taxon>
        <taxon>Lacimicrobium</taxon>
    </lineage>
</organism>
<comment type="cofactor">
    <cofactor evidence="6">
        <name>Ca(2+)</name>
        <dbReference type="ChEBI" id="CHEBI:29108"/>
    </cofactor>
    <text evidence="6">Binds 1 Ca(2+) ion per dimer.</text>
</comment>
<evidence type="ECO:0000256" key="3">
    <source>
        <dbReference type="ARBA" id="ARBA00023145"/>
    </source>
</evidence>
<dbReference type="KEGG" id="lal:AT746_12265"/>
<dbReference type="Gene3D" id="2.30.120.10">
    <property type="match status" value="1"/>
</dbReference>
<proteinExistence type="inferred from homology"/>
<keyword evidence="2" id="KW-0378">Hydrolase</keyword>